<dbReference type="HOGENOM" id="CLU_113985_0_0_5"/>
<feature type="compositionally biased region" description="Pro residues" evidence="1">
    <location>
        <begin position="143"/>
        <end position="159"/>
    </location>
</feature>
<keyword evidence="3" id="KW-1185">Reference proteome</keyword>
<proteinExistence type="predicted"/>
<name>F0J3X6_ACIMA</name>
<dbReference type="KEGG" id="amv:ACMV_27700"/>
<dbReference type="Proteomes" id="UP000007100">
    <property type="component" value="Chromosome"/>
</dbReference>
<dbReference type="EMBL" id="AP012035">
    <property type="protein sequence ID" value="BAJ82117.1"/>
    <property type="molecule type" value="Genomic_DNA"/>
</dbReference>
<evidence type="ECO:0000313" key="3">
    <source>
        <dbReference type="Proteomes" id="UP000007100"/>
    </source>
</evidence>
<organism evidence="2 3">
    <name type="scientific">Acidiphilium multivorum (strain DSM 11245 / JCM 8867 / NBRC 100883 / AIU 301)</name>
    <dbReference type="NCBI Taxonomy" id="926570"/>
    <lineage>
        <taxon>Bacteria</taxon>
        <taxon>Pseudomonadati</taxon>
        <taxon>Pseudomonadota</taxon>
        <taxon>Alphaproteobacteria</taxon>
        <taxon>Acetobacterales</taxon>
        <taxon>Acidocellaceae</taxon>
        <taxon>Acidiphilium</taxon>
    </lineage>
</organism>
<reference evidence="2 3" key="1">
    <citation type="submission" date="2010-12" db="EMBL/GenBank/DDBJ databases">
        <title>Whole genome sequence of Acidiphilium multivorum AIU301.</title>
        <authorList>
            <person name="Narita-Yamada S."/>
            <person name="Nakamura S."/>
            <person name="Ito N."/>
            <person name="Takarada H."/>
            <person name="Katano Y."/>
            <person name="Nakazawa H."/>
            <person name="Hosoyama A."/>
            <person name="Yamada R."/>
            <person name="Fujita N."/>
        </authorList>
    </citation>
    <scope>NUCLEOTIDE SEQUENCE [LARGE SCALE GENOMIC DNA]</scope>
    <source>
        <strain evidence="3">DSM 11245 / JCM 8867 / AIU301</strain>
    </source>
</reference>
<evidence type="ECO:0000256" key="1">
    <source>
        <dbReference type="SAM" id="MobiDB-lite"/>
    </source>
</evidence>
<evidence type="ECO:0000313" key="2">
    <source>
        <dbReference type="EMBL" id="BAJ82117.1"/>
    </source>
</evidence>
<dbReference type="OrthoDB" id="7291563at2"/>
<gene>
    <name evidence="2" type="ordered locus">ACMV_27700</name>
</gene>
<accession>F0J3X6</accession>
<sequence length="190" mass="20689">MHAALALRFAAIVHALCRAVAARGARGALAAPVVILLWLRLNRASKRIDSLAARLDAAGGALPAPKPDRRRNRPARRSKTLPRRFAWLLRPIPEATAAASQLRHLMADPACAALLEAEPRFGRILRPLCRHLGIRPPASIAPREPPPAPRRPKPAPDPEFIPEIPTHAAPPAPRIRPRAQRPVRAPPRPA</sequence>
<feature type="region of interest" description="Disordered" evidence="1">
    <location>
        <begin position="135"/>
        <end position="190"/>
    </location>
</feature>
<dbReference type="AlphaFoldDB" id="F0J3X6"/>
<protein>
    <submittedName>
        <fullName evidence="2">Uncharacterized protein</fullName>
    </submittedName>
</protein>
<dbReference type="RefSeq" id="WP_013640829.1">
    <property type="nucleotide sequence ID" value="NC_015186.1"/>
</dbReference>